<organism evidence="9 10">
    <name type="scientific">Nakamurella alba</name>
    <dbReference type="NCBI Taxonomy" id="2665158"/>
    <lineage>
        <taxon>Bacteria</taxon>
        <taxon>Bacillati</taxon>
        <taxon>Actinomycetota</taxon>
        <taxon>Actinomycetes</taxon>
        <taxon>Nakamurellales</taxon>
        <taxon>Nakamurellaceae</taxon>
        <taxon>Nakamurella</taxon>
    </lineage>
</organism>
<accession>A0A7K1FL57</accession>
<evidence type="ECO:0000256" key="5">
    <source>
        <dbReference type="ARBA" id="ARBA00023136"/>
    </source>
</evidence>
<dbReference type="GO" id="GO:0005886">
    <property type="term" value="C:plasma membrane"/>
    <property type="evidence" value="ECO:0007669"/>
    <property type="project" value="TreeGrafter"/>
</dbReference>
<name>A0A7K1FL57_9ACTN</name>
<evidence type="ECO:0000256" key="4">
    <source>
        <dbReference type="ARBA" id="ARBA00022989"/>
    </source>
</evidence>
<keyword evidence="3 7" id="KW-0812">Transmembrane</keyword>
<feature type="region of interest" description="Disordered" evidence="6">
    <location>
        <begin position="136"/>
        <end position="192"/>
    </location>
</feature>
<reference evidence="9 10" key="1">
    <citation type="submission" date="2019-11" db="EMBL/GenBank/DDBJ databases">
        <authorList>
            <person name="Jiang L.-Q."/>
        </authorList>
    </citation>
    <scope>NUCLEOTIDE SEQUENCE [LARGE SCALE GENOMIC DNA]</scope>
    <source>
        <strain evidence="9 10">YIM 132087</strain>
    </source>
</reference>
<evidence type="ECO:0000256" key="1">
    <source>
        <dbReference type="ARBA" id="ARBA00004141"/>
    </source>
</evidence>
<dbReference type="Proteomes" id="UP000460221">
    <property type="component" value="Unassembled WGS sequence"/>
</dbReference>
<evidence type="ECO:0000256" key="2">
    <source>
        <dbReference type="ARBA" id="ARBA00009399"/>
    </source>
</evidence>
<dbReference type="InterPro" id="IPR051401">
    <property type="entry name" value="GtrA_CellWall_Glycosyl"/>
</dbReference>
<evidence type="ECO:0000256" key="7">
    <source>
        <dbReference type="SAM" id="Phobius"/>
    </source>
</evidence>
<dbReference type="Pfam" id="PF04138">
    <property type="entry name" value="GtrA_DPMS_TM"/>
    <property type="match status" value="1"/>
</dbReference>
<comment type="caution">
    <text evidence="9">The sequence shown here is derived from an EMBL/GenBank/DDBJ whole genome shotgun (WGS) entry which is preliminary data.</text>
</comment>
<feature type="transmembrane region" description="Helical" evidence="7">
    <location>
        <begin position="84"/>
        <end position="101"/>
    </location>
</feature>
<evidence type="ECO:0000259" key="8">
    <source>
        <dbReference type="Pfam" id="PF04138"/>
    </source>
</evidence>
<dbReference type="EMBL" id="WLYK01000002">
    <property type="protein sequence ID" value="MTD14109.1"/>
    <property type="molecule type" value="Genomic_DNA"/>
</dbReference>
<dbReference type="AlphaFoldDB" id="A0A7K1FL57"/>
<dbReference type="GO" id="GO:0000271">
    <property type="term" value="P:polysaccharide biosynthetic process"/>
    <property type="evidence" value="ECO:0007669"/>
    <property type="project" value="InterPro"/>
</dbReference>
<proteinExistence type="inferred from homology"/>
<comment type="similarity">
    <text evidence="2">Belongs to the GtrA family.</text>
</comment>
<keyword evidence="5 7" id="KW-0472">Membrane</keyword>
<sequence>MAEPERGPLLLLLDQRVAFVLVGAFNTAFSFAVFTALDLWWHTWVQLELLIAQQSSLVTAFVLHRRFVFRVRGHVARDFLRFELVQITSLLLNLALITVLVDLAGLPALPSQAGVTVLLVLLSFFGHRDFSFRRTDQEKAAQHNAAQPEGAEDTHRAAVPGAQHHEDSPSLPTTAEMPTTLGDPQRLPGERP</sequence>
<dbReference type="RefSeq" id="WP_154768136.1">
    <property type="nucleotide sequence ID" value="NZ_WLYK01000002.1"/>
</dbReference>
<evidence type="ECO:0000256" key="6">
    <source>
        <dbReference type="SAM" id="MobiDB-lite"/>
    </source>
</evidence>
<gene>
    <name evidence="9" type="ORF">GIS00_09145</name>
</gene>
<feature type="domain" description="GtrA/DPMS transmembrane" evidence="8">
    <location>
        <begin position="19"/>
        <end position="132"/>
    </location>
</feature>
<feature type="transmembrane region" description="Helical" evidence="7">
    <location>
        <begin position="17"/>
        <end position="37"/>
    </location>
</feature>
<protein>
    <submittedName>
        <fullName evidence="9">GtrA family protein</fullName>
    </submittedName>
</protein>
<evidence type="ECO:0000313" key="9">
    <source>
        <dbReference type="EMBL" id="MTD14109.1"/>
    </source>
</evidence>
<keyword evidence="4 7" id="KW-1133">Transmembrane helix</keyword>
<dbReference type="InterPro" id="IPR007267">
    <property type="entry name" value="GtrA_DPMS_TM"/>
</dbReference>
<dbReference type="PANTHER" id="PTHR38459">
    <property type="entry name" value="PROPHAGE BACTOPRENOL-LINKED GLUCOSE TRANSLOCASE HOMOLOG"/>
    <property type="match status" value="1"/>
</dbReference>
<comment type="subcellular location">
    <subcellularLocation>
        <location evidence="1">Membrane</location>
        <topology evidence="1">Multi-pass membrane protein</topology>
    </subcellularLocation>
</comment>
<evidence type="ECO:0000313" key="10">
    <source>
        <dbReference type="Proteomes" id="UP000460221"/>
    </source>
</evidence>
<feature type="transmembrane region" description="Helical" evidence="7">
    <location>
        <begin position="107"/>
        <end position="125"/>
    </location>
</feature>
<keyword evidence="10" id="KW-1185">Reference proteome</keyword>
<evidence type="ECO:0000256" key="3">
    <source>
        <dbReference type="ARBA" id="ARBA00022692"/>
    </source>
</evidence>
<dbReference type="PANTHER" id="PTHR38459:SF1">
    <property type="entry name" value="PROPHAGE BACTOPRENOL-LINKED GLUCOSE TRANSLOCASE HOMOLOG"/>
    <property type="match status" value="1"/>
</dbReference>